<reference evidence="1" key="1">
    <citation type="submission" date="2024-02" db="EMBL/GenBank/DDBJ databases">
        <authorList>
            <consortium name="ELIXIR-Norway"/>
            <consortium name="Elixir Norway"/>
        </authorList>
    </citation>
    <scope>NUCLEOTIDE SEQUENCE</scope>
</reference>
<keyword evidence="2" id="KW-1185">Reference proteome</keyword>
<organism evidence="1 2">
    <name type="scientific">Sphagnum jensenii</name>
    <dbReference type="NCBI Taxonomy" id="128206"/>
    <lineage>
        <taxon>Eukaryota</taxon>
        <taxon>Viridiplantae</taxon>
        <taxon>Streptophyta</taxon>
        <taxon>Embryophyta</taxon>
        <taxon>Bryophyta</taxon>
        <taxon>Sphagnophytina</taxon>
        <taxon>Sphagnopsida</taxon>
        <taxon>Sphagnales</taxon>
        <taxon>Sphagnaceae</taxon>
        <taxon>Sphagnum</taxon>
    </lineage>
</organism>
<dbReference type="Proteomes" id="UP001497444">
    <property type="component" value="Chromosome 5"/>
</dbReference>
<accession>A0ABP0X7K8</accession>
<proteinExistence type="predicted"/>
<evidence type="ECO:0000313" key="1">
    <source>
        <dbReference type="EMBL" id="CAK9273580.1"/>
    </source>
</evidence>
<gene>
    <name evidence="1" type="ORF">CSSPJE1EN1_LOCUS19058</name>
</gene>
<sequence length="153" mass="16938">METLVDAPKQEERKLNLRLTGFEAKEGEIENELVQRLNTELLQGQMRLHVKVVAAKRQWPATSRASTSTASTCPDAVLLKFATSEDCQATLRGRKGLAGTRLGLDEDLTPTQQARKSELWPLFKAAKAAGKCAFWHTAKLFVDNTQICLPSSI</sequence>
<dbReference type="EMBL" id="OZ020100">
    <property type="protein sequence ID" value="CAK9273580.1"/>
    <property type="molecule type" value="Genomic_DNA"/>
</dbReference>
<protein>
    <submittedName>
        <fullName evidence="1">Uncharacterized protein</fullName>
    </submittedName>
</protein>
<evidence type="ECO:0000313" key="2">
    <source>
        <dbReference type="Proteomes" id="UP001497444"/>
    </source>
</evidence>
<name>A0ABP0X7K8_9BRYO</name>